<keyword evidence="3" id="KW-0963">Cytoplasm</keyword>
<evidence type="ECO:0000256" key="10">
    <source>
        <dbReference type="SAM" id="MobiDB-lite"/>
    </source>
</evidence>
<evidence type="ECO:0000256" key="7">
    <source>
        <dbReference type="ARBA" id="ARBA00023015"/>
    </source>
</evidence>
<keyword evidence="6" id="KW-0832">Ubl conjugation</keyword>
<evidence type="ECO:0000256" key="8">
    <source>
        <dbReference type="ARBA" id="ARBA00023163"/>
    </source>
</evidence>
<evidence type="ECO:0000256" key="2">
    <source>
        <dbReference type="ARBA" id="ARBA00004496"/>
    </source>
</evidence>
<evidence type="ECO:0000256" key="3">
    <source>
        <dbReference type="ARBA" id="ARBA00022490"/>
    </source>
</evidence>
<dbReference type="Proteomes" id="UP001174677">
    <property type="component" value="Chromosome 10"/>
</dbReference>
<feature type="region of interest" description="Disordered" evidence="10">
    <location>
        <begin position="1"/>
        <end position="41"/>
    </location>
</feature>
<reference evidence="12 13" key="1">
    <citation type="journal article" date="2023" name="Plant Biotechnol. J.">
        <title>Chromosome-level wild Hevea brasiliensis genome provides new tools for genomic-assisted breeding and valuable loci to elevate rubber yield.</title>
        <authorList>
            <person name="Cheng H."/>
            <person name="Song X."/>
            <person name="Hu Y."/>
            <person name="Wu T."/>
            <person name="Yang Q."/>
            <person name="An Z."/>
            <person name="Feng S."/>
            <person name="Deng Z."/>
            <person name="Wu W."/>
            <person name="Zeng X."/>
            <person name="Tu M."/>
            <person name="Wang X."/>
            <person name="Huang H."/>
        </authorList>
    </citation>
    <scope>NUCLEOTIDE SEQUENCE [LARGE SCALE GENOMIC DNA]</scope>
    <source>
        <strain evidence="12">MT/VB/25A 57/8</strain>
    </source>
</reference>
<keyword evidence="8" id="KW-0804">Transcription</keyword>
<dbReference type="EMBL" id="JARPOI010000010">
    <property type="protein sequence ID" value="KAJ9170770.1"/>
    <property type="molecule type" value="Genomic_DNA"/>
</dbReference>
<gene>
    <name evidence="12" type="ORF">P3X46_018850</name>
</gene>
<name>A0ABQ9LV78_HEVBR</name>
<evidence type="ECO:0000259" key="11">
    <source>
        <dbReference type="Pfam" id="PF10497"/>
    </source>
</evidence>
<dbReference type="InterPro" id="IPR018866">
    <property type="entry name" value="Znf-4CXXC_R1"/>
</dbReference>
<feature type="region of interest" description="Disordered" evidence="10">
    <location>
        <begin position="446"/>
        <end position="540"/>
    </location>
</feature>
<feature type="compositionally biased region" description="Basic and acidic residues" evidence="10">
    <location>
        <begin position="32"/>
        <end position="41"/>
    </location>
</feature>
<keyword evidence="9" id="KW-0539">Nucleus</keyword>
<evidence type="ECO:0000256" key="6">
    <source>
        <dbReference type="ARBA" id="ARBA00022843"/>
    </source>
</evidence>
<feature type="compositionally biased region" description="Polar residues" evidence="10">
    <location>
        <begin position="62"/>
        <end position="84"/>
    </location>
</feature>
<comment type="caution">
    <text evidence="12">The sequence shown here is derived from an EMBL/GenBank/DDBJ whole genome shotgun (WGS) entry which is preliminary data.</text>
</comment>
<feature type="compositionally biased region" description="Polar residues" evidence="10">
    <location>
        <begin position="8"/>
        <end position="26"/>
    </location>
</feature>
<evidence type="ECO:0000313" key="12">
    <source>
        <dbReference type="EMBL" id="KAJ9170770.1"/>
    </source>
</evidence>
<protein>
    <recommendedName>
        <fullName evidence="11">Zinc-finger domain-containing protein</fullName>
    </recommendedName>
</protein>
<feature type="region of interest" description="Disordered" evidence="10">
    <location>
        <begin position="390"/>
        <end position="409"/>
    </location>
</feature>
<dbReference type="InterPro" id="IPR040221">
    <property type="entry name" value="CDCA7/CDA7L"/>
</dbReference>
<accession>A0ABQ9LV78</accession>
<keyword evidence="4" id="KW-1017">Isopeptide bond</keyword>
<evidence type="ECO:0000256" key="9">
    <source>
        <dbReference type="ARBA" id="ARBA00023242"/>
    </source>
</evidence>
<sequence length="540" mass="60783">MGKRETQSVEANTNPNSLINDDQSPKMSPYELSREERIKSNRERMQKLGLVDLSLKLHSLTASKRTPRNNPSSAKHPSPLQQSGPLRRSSRLHNATPVSYSEAVLAKKNGLLEDEDVRLEVGSKPEVYTEKHEKLLGNTERSWALFVDGYGKDGKRIYDQVKGKTCHQCRQKTLGYRTHCSNCKMVQGQFCGDCLYMRYGEHVLEAIENPNWICPVCRGICNCSLCRQSKGWAPTGALYRKISSLGYKSVAHYLIQTQRSQNTSEKDSVTVSQVSAKRSLPFSDMEIPSERPPIINDENIGQYEDTTHDELKIKKEKQLPNSRNLTTDGQTNMGSVEVNHEANECLGFSEPNSEGKREIEAHSENMESSKANHDVCYGHAGLSKPPIFEDERESEFKGEKKQQLQSTDEEHDNCNIVLESCPKLETKRALAFKPNLDSIAARLRQGHQKTNCQGNVEPTGVNEKNSDVKPSVNMFSNQEEPKEEELHVEEDKCTDGNIILDTSPKLKKKTARTAEPNPDSIGGRLRQRRRMGQGIDKNGV</sequence>
<evidence type="ECO:0000256" key="4">
    <source>
        <dbReference type="ARBA" id="ARBA00022499"/>
    </source>
</evidence>
<comment type="subcellular location">
    <subcellularLocation>
        <location evidence="2">Cytoplasm</location>
    </subcellularLocation>
    <subcellularLocation>
        <location evidence="1">Nucleus</location>
    </subcellularLocation>
</comment>
<dbReference type="Pfam" id="PF10497">
    <property type="entry name" value="zf-4CXXC_R1"/>
    <property type="match status" value="1"/>
</dbReference>
<organism evidence="12 13">
    <name type="scientific">Hevea brasiliensis</name>
    <name type="common">Para rubber tree</name>
    <name type="synonym">Siphonia brasiliensis</name>
    <dbReference type="NCBI Taxonomy" id="3981"/>
    <lineage>
        <taxon>Eukaryota</taxon>
        <taxon>Viridiplantae</taxon>
        <taxon>Streptophyta</taxon>
        <taxon>Embryophyta</taxon>
        <taxon>Tracheophyta</taxon>
        <taxon>Spermatophyta</taxon>
        <taxon>Magnoliopsida</taxon>
        <taxon>eudicotyledons</taxon>
        <taxon>Gunneridae</taxon>
        <taxon>Pentapetalae</taxon>
        <taxon>rosids</taxon>
        <taxon>fabids</taxon>
        <taxon>Malpighiales</taxon>
        <taxon>Euphorbiaceae</taxon>
        <taxon>Crotonoideae</taxon>
        <taxon>Micrandreae</taxon>
        <taxon>Hevea</taxon>
    </lineage>
</organism>
<dbReference type="PANTHER" id="PTHR31169">
    <property type="entry name" value="OS05G0300700 PROTEIN"/>
    <property type="match status" value="1"/>
</dbReference>
<evidence type="ECO:0000256" key="1">
    <source>
        <dbReference type="ARBA" id="ARBA00004123"/>
    </source>
</evidence>
<evidence type="ECO:0000256" key="5">
    <source>
        <dbReference type="ARBA" id="ARBA00022553"/>
    </source>
</evidence>
<keyword evidence="7" id="KW-0805">Transcription regulation</keyword>
<feature type="domain" description="Zinc-finger" evidence="11">
    <location>
        <begin position="158"/>
        <end position="254"/>
    </location>
</feature>
<keyword evidence="5" id="KW-0597">Phosphoprotein</keyword>
<dbReference type="PANTHER" id="PTHR31169:SF23">
    <property type="entry name" value="OS03G0572250 PROTEIN"/>
    <property type="match status" value="1"/>
</dbReference>
<evidence type="ECO:0000313" key="13">
    <source>
        <dbReference type="Proteomes" id="UP001174677"/>
    </source>
</evidence>
<feature type="region of interest" description="Disordered" evidence="10">
    <location>
        <begin position="62"/>
        <end position="93"/>
    </location>
</feature>
<keyword evidence="13" id="KW-1185">Reference proteome</keyword>
<proteinExistence type="predicted"/>